<organism evidence="1 2">
    <name type="scientific">Fulvitalea axinellae</name>
    <dbReference type="NCBI Taxonomy" id="1182444"/>
    <lineage>
        <taxon>Bacteria</taxon>
        <taxon>Pseudomonadati</taxon>
        <taxon>Bacteroidota</taxon>
        <taxon>Cytophagia</taxon>
        <taxon>Cytophagales</taxon>
        <taxon>Persicobacteraceae</taxon>
        <taxon>Fulvitalea</taxon>
    </lineage>
</organism>
<dbReference type="Pfam" id="PF26178">
    <property type="entry name" value="PI-PLC_cat"/>
    <property type="match status" value="1"/>
</dbReference>
<dbReference type="PANTHER" id="PTHR13593:SF140">
    <property type="entry name" value="PLC-LIKE PHOSPHODIESTERASE"/>
    <property type="match status" value="1"/>
</dbReference>
<sequence length="404" mass="45930">MRQFYFPLIVAGTMLFSCSHEFEEPSLAQPNQNQNLALSASQWEGEVAEPLKVISRDERTIDKIMYPTTHNSFNYKGSRYDLENVYDNLPTQFAKGIRAVEIDIHEKTIYKFPFTIKKEIAVYHGKITNGSNGSEIARKVLQRITDFIEANPTEIVFLKIETTVSGSDIDKVLRDSHLDQHIYKRTADNPYPTPEDVIASGKRVITTRTIEGSKLYGPSLDRKTFGGKYSDNDDHQPQTSPSEKKFFSLDYYGVTSILGAGDDDRASYIMHPSRMGPFVEDVWKLNGRKPWRVNVDFPSIHNGNYYQVIKDNNAKAMLMGEVRDTDGNLLLKKDGSLIHWTWDCDYNSETVRATTSAEFSFPIEDDETVTIHPVSNDYDFVPQSVTVTSDNVSDFKQVFVAIPK</sequence>
<geneLocation type="plasmid" evidence="1 2">
    <name>pFA4</name>
</geneLocation>
<dbReference type="Gene3D" id="3.20.20.190">
    <property type="entry name" value="Phosphatidylinositol (PI) phosphodiesterase"/>
    <property type="match status" value="1"/>
</dbReference>
<evidence type="ECO:0000313" key="1">
    <source>
        <dbReference type="EMBL" id="BDD12342.1"/>
    </source>
</evidence>
<dbReference type="PANTHER" id="PTHR13593">
    <property type="match status" value="1"/>
</dbReference>
<keyword evidence="2" id="KW-1185">Reference proteome</keyword>
<reference evidence="1 2" key="1">
    <citation type="submission" date="2021-12" db="EMBL/GenBank/DDBJ databases">
        <title>Genome sequencing of bacteria with rrn-lacking chromosome and rrn-plasmid.</title>
        <authorList>
            <person name="Anda M."/>
            <person name="Iwasaki W."/>
        </authorList>
    </citation>
    <scope>NUCLEOTIDE SEQUENCE [LARGE SCALE GENOMIC DNA]</scope>
    <source>
        <strain evidence="1 2">DSM 100852</strain>
        <plasmid evidence="1 2">pFA4</plasmid>
    </source>
</reference>
<keyword evidence="1" id="KW-0614">Plasmid</keyword>
<evidence type="ECO:0008006" key="3">
    <source>
        <dbReference type="Google" id="ProtNLM"/>
    </source>
</evidence>
<gene>
    <name evidence="1" type="ORF">FUAX_47740</name>
</gene>
<dbReference type="GO" id="GO:0008081">
    <property type="term" value="F:phosphoric diester hydrolase activity"/>
    <property type="evidence" value="ECO:0007669"/>
    <property type="project" value="InterPro"/>
</dbReference>
<dbReference type="EMBL" id="AP025318">
    <property type="protein sequence ID" value="BDD12342.1"/>
    <property type="molecule type" value="Genomic_DNA"/>
</dbReference>
<evidence type="ECO:0000313" key="2">
    <source>
        <dbReference type="Proteomes" id="UP001348817"/>
    </source>
</evidence>
<dbReference type="Proteomes" id="UP001348817">
    <property type="component" value="Plasmid pFA4"/>
</dbReference>
<dbReference type="GO" id="GO:0006629">
    <property type="term" value="P:lipid metabolic process"/>
    <property type="evidence" value="ECO:0007669"/>
    <property type="project" value="InterPro"/>
</dbReference>
<name>A0AAU9CWT0_9BACT</name>
<dbReference type="PROSITE" id="PS51257">
    <property type="entry name" value="PROKAR_LIPOPROTEIN"/>
    <property type="match status" value="1"/>
</dbReference>
<dbReference type="CDD" id="cd08557">
    <property type="entry name" value="PI-PLCc_bacteria_like"/>
    <property type="match status" value="1"/>
</dbReference>
<dbReference type="InterPro" id="IPR017946">
    <property type="entry name" value="PLC-like_Pdiesterase_TIM-brl"/>
</dbReference>
<protein>
    <recommendedName>
        <fullName evidence="3">Phosphatidylinositol diacylglycerol-lyase</fullName>
    </recommendedName>
</protein>
<proteinExistence type="predicted"/>
<dbReference type="RefSeq" id="WP_338395694.1">
    <property type="nucleotide sequence ID" value="NZ_AP025318.1"/>
</dbReference>
<dbReference type="KEGG" id="fax:FUAX_47740"/>
<dbReference type="AlphaFoldDB" id="A0AAU9CWT0"/>
<dbReference type="InterPro" id="IPR051057">
    <property type="entry name" value="PI-PLC_domain"/>
</dbReference>
<dbReference type="SUPFAM" id="SSF51695">
    <property type="entry name" value="PLC-like phosphodiesterases"/>
    <property type="match status" value="1"/>
</dbReference>
<accession>A0AAU9CWT0</accession>
<dbReference type="PROSITE" id="PS50007">
    <property type="entry name" value="PIPLC_X_DOMAIN"/>
    <property type="match status" value="1"/>
</dbReference>